<dbReference type="Gene3D" id="3.30.60.90">
    <property type="match status" value="1"/>
</dbReference>
<feature type="compositionally biased region" description="Low complexity" evidence="5">
    <location>
        <begin position="356"/>
        <end position="367"/>
    </location>
</feature>
<keyword evidence="3" id="KW-0862">Zinc</keyword>
<feature type="region of interest" description="Disordered" evidence="5">
    <location>
        <begin position="475"/>
        <end position="564"/>
    </location>
</feature>
<comment type="caution">
    <text evidence="7">The sequence shown here is derived from an EMBL/GenBank/DDBJ whole genome shotgun (WGS) entry which is preliminary data.</text>
</comment>
<reference evidence="7 8" key="1">
    <citation type="submission" date="2021-06" db="EMBL/GenBank/DDBJ databases">
        <authorList>
            <person name="Palmer J.M."/>
        </authorList>
    </citation>
    <scope>NUCLEOTIDE SEQUENCE [LARGE SCALE GENOMIC DNA]</scope>
    <source>
        <strain evidence="7 8">MEX-2019</strain>
        <tissue evidence="7">Muscle</tissue>
    </source>
</reference>
<name>A0AAV9REV2_9TELE</name>
<keyword evidence="2 4" id="KW-0863">Zinc-finger</keyword>
<evidence type="ECO:0000256" key="4">
    <source>
        <dbReference type="PROSITE-ProRule" id="PRU00228"/>
    </source>
</evidence>
<accession>A0AAV9REV2</accession>
<dbReference type="Proteomes" id="UP001311232">
    <property type="component" value="Unassembled WGS sequence"/>
</dbReference>
<dbReference type="SMART" id="SM00291">
    <property type="entry name" value="ZnF_ZZ"/>
    <property type="match status" value="1"/>
</dbReference>
<dbReference type="PROSITE" id="PS50135">
    <property type="entry name" value="ZF_ZZ_2"/>
    <property type="match status" value="1"/>
</dbReference>
<keyword evidence="1" id="KW-0479">Metal-binding</keyword>
<evidence type="ECO:0000256" key="1">
    <source>
        <dbReference type="ARBA" id="ARBA00022723"/>
    </source>
</evidence>
<dbReference type="AlphaFoldDB" id="A0AAV9REV2"/>
<dbReference type="InterPro" id="IPR000433">
    <property type="entry name" value="Znf_ZZ"/>
</dbReference>
<feature type="region of interest" description="Disordered" evidence="5">
    <location>
        <begin position="337"/>
        <end position="404"/>
    </location>
</feature>
<dbReference type="InterPro" id="IPR011992">
    <property type="entry name" value="EF-hand-dom_pair"/>
</dbReference>
<dbReference type="InterPro" id="IPR015153">
    <property type="entry name" value="EF-hand_dom_typ1"/>
</dbReference>
<feature type="compositionally biased region" description="Basic and acidic residues" evidence="5">
    <location>
        <begin position="539"/>
        <end position="550"/>
    </location>
</feature>
<dbReference type="GO" id="GO:0008270">
    <property type="term" value="F:zinc ion binding"/>
    <property type="evidence" value="ECO:0007669"/>
    <property type="project" value="UniProtKB-KW"/>
</dbReference>
<dbReference type="InterPro" id="IPR043145">
    <property type="entry name" value="Znf_ZZ_sf"/>
</dbReference>
<proteinExistence type="predicted"/>
<dbReference type="GO" id="GO:0099536">
    <property type="term" value="P:synaptic signaling"/>
    <property type="evidence" value="ECO:0007669"/>
    <property type="project" value="TreeGrafter"/>
</dbReference>
<dbReference type="Gene3D" id="1.10.238.10">
    <property type="entry name" value="EF-hand"/>
    <property type="match status" value="2"/>
</dbReference>
<dbReference type="Pfam" id="PF09068">
    <property type="entry name" value="EF-hand_2"/>
    <property type="match status" value="1"/>
</dbReference>
<dbReference type="InterPro" id="IPR015154">
    <property type="entry name" value="EF-hand_dom_typ2"/>
</dbReference>
<dbReference type="EMBL" id="JAHHUM010002022">
    <property type="protein sequence ID" value="KAK5607505.1"/>
    <property type="molecule type" value="Genomic_DNA"/>
</dbReference>
<feature type="domain" description="ZZ-type" evidence="6">
    <location>
        <begin position="253"/>
        <end position="309"/>
    </location>
</feature>
<organism evidence="7 8">
    <name type="scientific">Crenichthys baileyi</name>
    <name type="common">White River springfish</name>
    <dbReference type="NCBI Taxonomy" id="28760"/>
    <lineage>
        <taxon>Eukaryota</taxon>
        <taxon>Metazoa</taxon>
        <taxon>Chordata</taxon>
        <taxon>Craniata</taxon>
        <taxon>Vertebrata</taxon>
        <taxon>Euteleostomi</taxon>
        <taxon>Actinopterygii</taxon>
        <taxon>Neopterygii</taxon>
        <taxon>Teleostei</taxon>
        <taxon>Neoteleostei</taxon>
        <taxon>Acanthomorphata</taxon>
        <taxon>Ovalentaria</taxon>
        <taxon>Atherinomorphae</taxon>
        <taxon>Cyprinodontiformes</taxon>
        <taxon>Goodeidae</taxon>
        <taxon>Crenichthys</taxon>
    </lineage>
</organism>
<dbReference type="InterPro" id="IPR050774">
    <property type="entry name" value="KCMF1/Dystrophin"/>
</dbReference>
<evidence type="ECO:0000313" key="8">
    <source>
        <dbReference type="Proteomes" id="UP001311232"/>
    </source>
</evidence>
<dbReference type="PANTHER" id="PTHR12268:SF18">
    <property type="entry name" value="DYSTROTELIN"/>
    <property type="match status" value="1"/>
</dbReference>
<evidence type="ECO:0000259" key="6">
    <source>
        <dbReference type="PROSITE" id="PS50135"/>
    </source>
</evidence>
<dbReference type="SUPFAM" id="SSF57850">
    <property type="entry name" value="RING/U-box"/>
    <property type="match status" value="1"/>
</dbReference>
<evidence type="ECO:0000256" key="2">
    <source>
        <dbReference type="ARBA" id="ARBA00022771"/>
    </source>
</evidence>
<evidence type="ECO:0000256" key="5">
    <source>
        <dbReference type="SAM" id="MobiDB-lite"/>
    </source>
</evidence>
<dbReference type="SUPFAM" id="SSF47473">
    <property type="entry name" value="EF-hand"/>
    <property type="match status" value="2"/>
</dbReference>
<dbReference type="Pfam" id="PF00569">
    <property type="entry name" value="ZZ"/>
    <property type="match status" value="1"/>
</dbReference>
<sequence>MREHLKLAGWTSSVELSLILEGSLQRTETSRIHLIHRHRSSIEAMNEARLSIYRATIKLQSLQRLCHMDVVFIQHITAAFQQVGRANTLQDAMMNREEVTLVLTRMFNGVSQELPGHVTAAASEETGSLMFRLFERDRTGQVSARSLQTALVALSADTLLWKYRSLVSLSGDGSGSITRSGLRSLLQDLSKVPAAVQEEDVFGSVEAAVSSCFIEERAPAVSKLDLLSWLKSEPCLLLWLPTLYRLSVSQKVSHAVRCHTCKTFPITGLRYRCKKCVNVHVCQNCFLNGQQTRKHKTHHPVVEFCTQPTWRESLSSLVRNARHALLPRRYTPTEADRRRVLRWTEPGETQNRAPPSSDASTLLADSACTSSSDEDVPHDASVQASPPPSSSKSLQTDEEPSSQQGATLLTELRNLQRDKWLLEQQLGAWRLTIQSEQGVLEDRCSEMEVTVETMRQHNDRLQDMLTQALRKMEAKHANNTPQSFITQHTDRGNVTPTSDSLTEAEEEELLKEKDDWSQNEPQTPSPTIPHQSTLSQGELFHEEEPNEKFNHQPIGQQGEPEGVGLQTNVPFLSDREDLGMCSPEDLLQKIVDRLKMEMEDKWTERNTGVRVKAELVEAAEQVGDSVSCLVEAVRTDRPGVALRKLFIQDQ</sequence>
<feature type="compositionally biased region" description="Polar residues" evidence="5">
    <location>
        <begin position="477"/>
        <end position="496"/>
    </location>
</feature>
<dbReference type="GO" id="GO:0045202">
    <property type="term" value="C:synapse"/>
    <property type="evidence" value="ECO:0007669"/>
    <property type="project" value="GOC"/>
</dbReference>
<gene>
    <name evidence="7" type="ORF">CRENBAI_019179</name>
</gene>
<keyword evidence="8" id="KW-1185">Reference proteome</keyword>
<dbReference type="PROSITE" id="PS01357">
    <property type="entry name" value="ZF_ZZ_1"/>
    <property type="match status" value="1"/>
</dbReference>
<dbReference type="Pfam" id="PF09069">
    <property type="entry name" value="EF-hand_3"/>
    <property type="match status" value="1"/>
</dbReference>
<evidence type="ECO:0000313" key="7">
    <source>
        <dbReference type="EMBL" id="KAK5607505.1"/>
    </source>
</evidence>
<evidence type="ECO:0000256" key="3">
    <source>
        <dbReference type="ARBA" id="ARBA00022833"/>
    </source>
</evidence>
<protein>
    <recommendedName>
        <fullName evidence="6">ZZ-type domain-containing protein</fullName>
    </recommendedName>
</protein>
<dbReference type="GO" id="GO:0005886">
    <property type="term" value="C:plasma membrane"/>
    <property type="evidence" value="ECO:0007669"/>
    <property type="project" value="TreeGrafter"/>
</dbReference>
<dbReference type="PANTHER" id="PTHR12268">
    <property type="entry name" value="E3 UBIQUITIN-PROTEIN LIGASE KCMF1"/>
    <property type="match status" value="1"/>
</dbReference>